<dbReference type="Pfam" id="PF20806">
    <property type="entry name" value="Integrin_A_Ig_3"/>
    <property type="match status" value="1"/>
</dbReference>
<comment type="similarity">
    <text evidence="2 13">Belongs to the integrin alpha chain family.</text>
</comment>
<dbReference type="Gene3D" id="2.60.40.1510">
    <property type="entry name" value="ntegrin, alpha v. Chain A, domain 3"/>
    <property type="match status" value="1"/>
</dbReference>
<sequence>MQPARVYRYQCVRVGRALLRACHERAVGGVPCAERTVAIAGKMDHFCCFVLCVIQTFVVVHAFNLEVRLPIVKIGKQDTYFGYSVTGHQIIEPGGEKKNLLLVGAPRGETGQQATSNTGVVQRCPITSDPYDCQSLDVENLMQAGNKPPRDSESKDEQWLGVTVTSQGPGKFAVICAHRYLMVNSDYRYGIGACYGLTKELDYNMMYSPCRGLPTRGGHQEYAYCQFGADAHIADDGTVIFGAPGSYTWSGSAMVNSVQDPDDLFADTTWYNSPIEQTPSYSYMGYAVTTGRFVDDELTYVSAAPRSGDVGEVLFFHRVNSGANKTLVQVMTLRGEELGSYFGHSLAGVDLDGDGYEDLIVGAPFYRGGDNKFGGRVYVYRNSAAGFDPNQVPVNISGSFGSHFGHIVRAIGDVNQDGYDDVAVGAPYEGNGSVYIFHGSKDFIVEEPAQVIKSESLPGGPMPAFGHSLAGRQDLDENQYPDLVVGAFQSDKVVLLLARPIVNVTFKTRSPIKPIDPYDKSCPSAPGQLCVSFEPCFKYTAFPAATFNTRLRMTFTIEADAAKSDFARRVSFRNAGEPSWRVTRDITLGKQSTGRWTCGDEETLYVKKETRDILRPIAVIVASALVAAAPTVPSPGQPLPSVDDFPILARGSESSEFSIEFLKDCADDGDEDTCRSDLVVVGDLGLPAGEGGGEPVLVLGEYDSLNVTVVVTNRAEAAYEAELVVTVSDFVDYPTLQPGSGTTCSPDNGTLLCKIGNPFANGARRTLRFSLDVSELPATARRLVVNAAARTSSEEAVPADNVVALTARTLVRTDLLVEASAYPPDQILYGGDVRGAFAMSHEKDIGAYVEHAYTVLNNGTGSIGALRVHVWWPHEVENNRAHGKYLLYMVAPPEVSGNGACDLGDAAAYVNPLGLELVERTRKPRADVSASAANPGFADDETEPLGSDHRRRKREAARATADSSTAAVKSHGKVARFDCETGTAKCFTFVCNIVDLSSHESVKITMRARLWNGTFLEDYRDADYVLIASHANVTIDPSLSIEQDPSNDHASAVTKAYPDALRVKVEEQLPIWIIIVSIGAGILVLSCIVAILCWTGFFKRTRPEEMTARMEKKRLYADESS</sequence>
<evidence type="ECO:0000259" key="15">
    <source>
        <dbReference type="Pfam" id="PF08441"/>
    </source>
</evidence>
<dbReference type="InterPro" id="IPR013649">
    <property type="entry name" value="Integrin_alpha_Ig-like_1"/>
</dbReference>
<feature type="domain" description="Integrin alpha second immunoglobulin-like" evidence="16">
    <location>
        <begin position="669"/>
        <end position="806"/>
    </location>
</feature>
<dbReference type="Gene3D" id="1.20.5.930">
    <property type="entry name" value="Bicelle-embedded integrin alpha(iib) transmembrane segment"/>
    <property type="match status" value="1"/>
</dbReference>
<name>A0ABM1F9S5_PRICU</name>
<feature type="repeat" description="FG-GAP" evidence="12">
    <location>
        <begin position="329"/>
        <end position="389"/>
    </location>
</feature>
<evidence type="ECO:0000256" key="12">
    <source>
        <dbReference type="PROSITE-ProRule" id="PRU00803"/>
    </source>
</evidence>
<dbReference type="Gene3D" id="2.60.40.1530">
    <property type="entry name" value="ntegrin, alpha v. Chain A, domain 4"/>
    <property type="match status" value="1"/>
</dbReference>
<feature type="repeat" description="FG-GAP" evidence="12">
    <location>
        <begin position="450"/>
        <end position="513"/>
    </location>
</feature>
<dbReference type="InterPro" id="IPR028994">
    <property type="entry name" value="Integrin_alpha_N"/>
</dbReference>
<dbReference type="Gene3D" id="2.60.40.1460">
    <property type="entry name" value="Integrin domains. Chain A, domain 2"/>
    <property type="match status" value="1"/>
</dbReference>
<evidence type="ECO:0000256" key="1">
    <source>
        <dbReference type="ARBA" id="ARBA00004479"/>
    </source>
</evidence>
<dbReference type="Pfam" id="PF20805">
    <property type="entry name" value="Integrin_A_Ig_2"/>
    <property type="match status" value="1"/>
</dbReference>
<feature type="repeat" description="FG-GAP" evidence="12">
    <location>
        <begin position="390"/>
        <end position="446"/>
    </location>
</feature>
<keyword evidence="6 13" id="KW-0130">Cell adhesion</keyword>
<dbReference type="SUPFAM" id="SSF69179">
    <property type="entry name" value="Integrin domains"/>
    <property type="match status" value="3"/>
</dbReference>
<keyword evidence="18" id="KW-1185">Reference proteome</keyword>
<gene>
    <name evidence="19" type="primary">LOC106821068</name>
</gene>
<dbReference type="InterPro" id="IPR013517">
    <property type="entry name" value="FG-GAP"/>
</dbReference>
<keyword evidence="10 13" id="KW-0675">Receptor</keyword>
<dbReference type="RefSeq" id="XP_014681196.1">
    <property type="nucleotide sequence ID" value="XM_014825710.1"/>
</dbReference>
<dbReference type="GeneID" id="106821068"/>
<evidence type="ECO:0000256" key="8">
    <source>
        <dbReference type="ARBA" id="ARBA00023037"/>
    </source>
</evidence>
<evidence type="ECO:0000256" key="9">
    <source>
        <dbReference type="ARBA" id="ARBA00023136"/>
    </source>
</evidence>
<dbReference type="InterPro" id="IPR048285">
    <property type="entry name" value="Integrin_alpha_Ig-like_2"/>
</dbReference>
<keyword evidence="9 13" id="KW-0472">Membrane</keyword>
<evidence type="ECO:0000256" key="2">
    <source>
        <dbReference type="ARBA" id="ARBA00008054"/>
    </source>
</evidence>
<proteinExistence type="inferred from homology"/>
<evidence type="ECO:0000256" key="4">
    <source>
        <dbReference type="ARBA" id="ARBA00022729"/>
    </source>
</evidence>
<keyword evidence="7 13" id="KW-1133">Transmembrane helix</keyword>
<keyword evidence="5" id="KW-0677">Repeat</keyword>
<evidence type="ECO:0000313" key="19">
    <source>
        <dbReference type="RefSeq" id="XP_014681196.1"/>
    </source>
</evidence>
<dbReference type="PROSITE" id="PS51470">
    <property type="entry name" value="FG_GAP"/>
    <property type="match status" value="5"/>
</dbReference>
<dbReference type="SUPFAM" id="SSF69318">
    <property type="entry name" value="Integrin alpha N-terminal domain"/>
    <property type="match status" value="1"/>
</dbReference>
<evidence type="ECO:0000313" key="18">
    <source>
        <dbReference type="Proteomes" id="UP000695022"/>
    </source>
</evidence>
<evidence type="ECO:0000256" key="6">
    <source>
        <dbReference type="ARBA" id="ARBA00022889"/>
    </source>
</evidence>
<accession>A0ABM1F9S5</accession>
<keyword evidence="4" id="KW-0732">Signal</keyword>
<dbReference type="PRINTS" id="PR01185">
    <property type="entry name" value="INTEGRINA"/>
</dbReference>
<feature type="repeat" description="FG-GAP" evidence="12">
    <location>
        <begin position="67"/>
        <end position="133"/>
    </location>
</feature>
<dbReference type="InterPro" id="IPR048286">
    <property type="entry name" value="Integrin_alpha_Ig-like_3"/>
</dbReference>
<keyword evidence="11" id="KW-0325">Glycoprotein</keyword>
<feature type="domain" description="Integrin alpha first immunoglubulin-like" evidence="15">
    <location>
        <begin position="498"/>
        <end position="664"/>
    </location>
</feature>
<dbReference type="PANTHER" id="PTHR23220:SF122">
    <property type="entry name" value="INTEGRIN ALPHA-PS1"/>
    <property type="match status" value="1"/>
</dbReference>
<dbReference type="InterPro" id="IPR000413">
    <property type="entry name" value="Integrin_alpha"/>
</dbReference>
<dbReference type="SMART" id="SM00191">
    <property type="entry name" value="Int_alpha"/>
    <property type="match status" value="5"/>
</dbReference>
<keyword evidence="3 13" id="KW-0812">Transmembrane</keyword>
<dbReference type="InterPro" id="IPR013519">
    <property type="entry name" value="Int_alpha_beta-p"/>
</dbReference>
<organism evidence="18 19">
    <name type="scientific">Priapulus caudatus</name>
    <name type="common">Priapulid worm</name>
    <dbReference type="NCBI Taxonomy" id="37621"/>
    <lineage>
        <taxon>Eukaryota</taxon>
        <taxon>Metazoa</taxon>
        <taxon>Ecdysozoa</taxon>
        <taxon>Scalidophora</taxon>
        <taxon>Priapulida</taxon>
        <taxon>Priapulimorpha</taxon>
        <taxon>Priapulimorphida</taxon>
        <taxon>Priapulidae</taxon>
        <taxon>Priapulus</taxon>
    </lineage>
</organism>
<evidence type="ECO:0000256" key="7">
    <source>
        <dbReference type="ARBA" id="ARBA00022989"/>
    </source>
</evidence>
<evidence type="ECO:0000256" key="5">
    <source>
        <dbReference type="ARBA" id="ARBA00022737"/>
    </source>
</evidence>
<evidence type="ECO:0000259" key="17">
    <source>
        <dbReference type="Pfam" id="PF20806"/>
    </source>
</evidence>
<keyword evidence="8 13" id="KW-0401">Integrin</keyword>
<feature type="transmembrane region" description="Helical" evidence="13">
    <location>
        <begin position="1071"/>
        <end position="1097"/>
    </location>
</feature>
<evidence type="ECO:0000256" key="11">
    <source>
        <dbReference type="ARBA" id="ARBA00023180"/>
    </source>
</evidence>
<dbReference type="PANTHER" id="PTHR23220">
    <property type="entry name" value="INTEGRIN ALPHA"/>
    <property type="match status" value="1"/>
</dbReference>
<dbReference type="Gene3D" id="2.130.10.130">
    <property type="entry name" value="Integrin alpha, N-terminal"/>
    <property type="match status" value="1"/>
</dbReference>
<feature type="domain" description="Integrin alpha third immunoglobulin-like" evidence="17">
    <location>
        <begin position="823"/>
        <end position="1054"/>
    </location>
</feature>
<reference evidence="19" key="1">
    <citation type="submission" date="2025-08" db="UniProtKB">
        <authorList>
            <consortium name="RefSeq"/>
        </authorList>
    </citation>
    <scope>IDENTIFICATION</scope>
</reference>
<feature type="repeat" description="FG-GAP" evidence="12">
    <location>
        <begin position="213"/>
        <end position="265"/>
    </location>
</feature>
<protein>
    <submittedName>
        <fullName evidence="19">Integrin alpha-PS1-like</fullName>
    </submittedName>
</protein>
<dbReference type="Proteomes" id="UP000695022">
    <property type="component" value="Unplaced"/>
</dbReference>
<dbReference type="Pfam" id="PF08441">
    <property type="entry name" value="Integrin_A_Ig_1"/>
    <property type="match status" value="1"/>
</dbReference>
<dbReference type="InterPro" id="IPR032695">
    <property type="entry name" value="Integrin_dom_sf"/>
</dbReference>
<feature type="region of interest" description="Disordered" evidence="14">
    <location>
        <begin position="927"/>
        <end position="964"/>
    </location>
</feature>
<evidence type="ECO:0000256" key="14">
    <source>
        <dbReference type="SAM" id="MobiDB-lite"/>
    </source>
</evidence>
<comment type="subcellular location">
    <subcellularLocation>
        <location evidence="1 13">Membrane</location>
        <topology evidence="1 13">Single-pass type I membrane protein</topology>
    </subcellularLocation>
</comment>
<dbReference type="Pfam" id="PF01839">
    <property type="entry name" value="FG-GAP"/>
    <property type="match status" value="2"/>
</dbReference>
<evidence type="ECO:0000259" key="16">
    <source>
        <dbReference type="Pfam" id="PF20805"/>
    </source>
</evidence>
<evidence type="ECO:0000256" key="10">
    <source>
        <dbReference type="ARBA" id="ARBA00023170"/>
    </source>
</evidence>
<evidence type="ECO:0000256" key="13">
    <source>
        <dbReference type="RuleBase" id="RU003762"/>
    </source>
</evidence>
<evidence type="ECO:0000256" key="3">
    <source>
        <dbReference type="ARBA" id="ARBA00022692"/>
    </source>
</evidence>